<dbReference type="PANTHER" id="PTHR30561">
    <property type="entry name" value="SMR FAMILY PROTON-DEPENDENT DRUG EFFLUX TRANSPORTER SUGE"/>
    <property type="match status" value="1"/>
</dbReference>
<evidence type="ECO:0000256" key="6">
    <source>
        <dbReference type="ARBA" id="ARBA00023136"/>
    </source>
</evidence>
<proteinExistence type="inferred from homology"/>
<keyword evidence="5 8" id="KW-1133">Transmembrane helix</keyword>
<comment type="caution">
    <text evidence="9">The sequence shown here is derived from an EMBL/GenBank/DDBJ whole genome shotgun (WGS) entry which is preliminary data.</text>
</comment>
<dbReference type="EMBL" id="JAVDQH010000003">
    <property type="protein sequence ID" value="MDR6243007.1"/>
    <property type="molecule type" value="Genomic_DNA"/>
</dbReference>
<comment type="similarity">
    <text evidence="7">Belongs to the drug/metabolite transporter (DMT) superfamily. Small multidrug resistance (SMR) (TC 2.A.7.1) family.</text>
</comment>
<evidence type="ECO:0000256" key="4">
    <source>
        <dbReference type="ARBA" id="ARBA00022692"/>
    </source>
</evidence>
<evidence type="ECO:0000256" key="7">
    <source>
        <dbReference type="RuleBase" id="RU003942"/>
    </source>
</evidence>
<keyword evidence="2" id="KW-0813">Transport</keyword>
<keyword evidence="10" id="KW-1185">Reference proteome</keyword>
<name>A0ABU1IWF3_9BACL</name>
<evidence type="ECO:0000313" key="10">
    <source>
        <dbReference type="Proteomes" id="UP001185028"/>
    </source>
</evidence>
<evidence type="ECO:0000256" key="5">
    <source>
        <dbReference type="ARBA" id="ARBA00022989"/>
    </source>
</evidence>
<accession>A0ABU1IWF3</accession>
<dbReference type="PANTHER" id="PTHR30561:SF1">
    <property type="entry name" value="MULTIDRUG TRANSPORTER EMRE"/>
    <property type="match status" value="1"/>
</dbReference>
<reference evidence="9 10" key="1">
    <citation type="submission" date="2023-07" db="EMBL/GenBank/DDBJ databases">
        <title>Genomic Encyclopedia of Type Strains, Phase IV (KMG-IV): sequencing the most valuable type-strain genomes for metagenomic binning, comparative biology and taxonomic classification.</title>
        <authorList>
            <person name="Goeker M."/>
        </authorList>
    </citation>
    <scope>NUCLEOTIDE SEQUENCE [LARGE SCALE GENOMIC DNA]</scope>
    <source>
        <strain evidence="9 10">DSM 22170</strain>
    </source>
</reference>
<evidence type="ECO:0000313" key="9">
    <source>
        <dbReference type="EMBL" id="MDR6243007.1"/>
    </source>
</evidence>
<evidence type="ECO:0000256" key="8">
    <source>
        <dbReference type="SAM" id="Phobius"/>
    </source>
</evidence>
<keyword evidence="6 8" id="KW-0472">Membrane</keyword>
<evidence type="ECO:0000256" key="3">
    <source>
        <dbReference type="ARBA" id="ARBA00022475"/>
    </source>
</evidence>
<keyword evidence="3" id="KW-1003">Cell membrane</keyword>
<feature type="transmembrane region" description="Helical" evidence="8">
    <location>
        <begin position="34"/>
        <end position="54"/>
    </location>
</feature>
<dbReference type="InterPro" id="IPR000390">
    <property type="entry name" value="Small_drug/metabolite_transptr"/>
</dbReference>
<dbReference type="Gene3D" id="1.10.3730.20">
    <property type="match status" value="1"/>
</dbReference>
<gene>
    <name evidence="9" type="ORF">JOC58_000892</name>
</gene>
<dbReference type="SUPFAM" id="SSF103481">
    <property type="entry name" value="Multidrug resistance efflux transporter EmrE"/>
    <property type="match status" value="1"/>
</dbReference>
<dbReference type="Proteomes" id="UP001185028">
    <property type="component" value="Unassembled WGS sequence"/>
</dbReference>
<organism evidence="9 10">
    <name type="scientific">Paenibacillus hunanensis</name>
    <dbReference type="NCBI Taxonomy" id="539262"/>
    <lineage>
        <taxon>Bacteria</taxon>
        <taxon>Bacillati</taxon>
        <taxon>Bacillota</taxon>
        <taxon>Bacilli</taxon>
        <taxon>Bacillales</taxon>
        <taxon>Paenibacillaceae</taxon>
        <taxon>Paenibacillus</taxon>
    </lineage>
</organism>
<feature type="transmembrane region" description="Helical" evidence="8">
    <location>
        <begin position="61"/>
        <end position="82"/>
    </location>
</feature>
<evidence type="ECO:0000256" key="2">
    <source>
        <dbReference type="ARBA" id="ARBA00022448"/>
    </source>
</evidence>
<dbReference type="RefSeq" id="WP_188775522.1">
    <property type="nucleotide sequence ID" value="NZ_BMMB01000004.1"/>
</dbReference>
<sequence length="110" mass="12117">MSMYAGWLFLSGAILLELSGTVLMKVSDGFSRPLPSLLMFICYAASFTLLNYAVRYMPISVAYAIWSGVGITLISVAGYYLFGERLRMTSVCWLAVIVVGIIGLKWSDAR</sequence>
<dbReference type="InterPro" id="IPR045324">
    <property type="entry name" value="Small_multidrug_res"/>
</dbReference>
<comment type="subcellular location">
    <subcellularLocation>
        <location evidence="1 7">Cell membrane</location>
        <topology evidence="1 7">Multi-pass membrane protein</topology>
    </subcellularLocation>
</comment>
<feature type="transmembrane region" description="Helical" evidence="8">
    <location>
        <begin position="88"/>
        <end position="106"/>
    </location>
</feature>
<keyword evidence="4 7" id="KW-0812">Transmembrane</keyword>
<dbReference type="InterPro" id="IPR037185">
    <property type="entry name" value="EmrE-like"/>
</dbReference>
<protein>
    <submittedName>
        <fullName evidence="9">Small multidrug resistance pump</fullName>
    </submittedName>
</protein>
<evidence type="ECO:0000256" key="1">
    <source>
        <dbReference type="ARBA" id="ARBA00004651"/>
    </source>
</evidence>
<dbReference type="Pfam" id="PF00893">
    <property type="entry name" value="Multi_Drug_Res"/>
    <property type="match status" value="1"/>
</dbReference>